<dbReference type="AlphaFoldDB" id="A0A4R2QQS5"/>
<feature type="signal peptide" evidence="1">
    <location>
        <begin position="1"/>
        <end position="31"/>
    </location>
</feature>
<accession>A0A4R2QQS5</accession>
<sequence>MYQKIRRSAWLSAVGLLVAGLVTGTAGPASAGQDVPACAAADLSVAKGESQAGMGQRGLDILVSNSMREPCAVRGYPKIQLLDDNRERVHTEETYGSTYFAPDSGEHQIVLKPGESARSNIGYAHPTAPDEPQVTASHLQVTVPGTTDGAFVLPIHKTQVYQAKVTATALST</sequence>
<gene>
    <name evidence="3" type="ORF">EV191_106266</name>
</gene>
<dbReference type="EMBL" id="SLXQ01000006">
    <property type="protein sequence ID" value="TCP52100.1"/>
    <property type="molecule type" value="Genomic_DNA"/>
</dbReference>
<evidence type="ECO:0000259" key="2">
    <source>
        <dbReference type="Pfam" id="PF14016"/>
    </source>
</evidence>
<feature type="domain" description="DUF4232" evidence="2">
    <location>
        <begin position="38"/>
        <end position="168"/>
    </location>
</feature>
<dbReference type="InterPro" id="IPR025326">
    <property type="entry name" value="DUF4232"/>
</dbReference>
<evidence type="ECO:0000313" key="3">
    <source>
        <dbReference type="EMBL" id="TCP52100.1"/>
    </source>
</evidence>
<comment type="caution">
    <text evidence="3">The sequence shown here is derived from an EMBL/GenBank/DDBJ whole genome shotgun (WGS) entry which is preliminary data.</text>
</comment>
<dbReference type="Pfam" id="PF14016">
    <property type="entry name" value="DUF4232"/>
    <property type="match status" value="1"/>
</dbReference>
<feature type="chain" id="PRO_5020341056" evidence="1">
    <location>
        <begin position="32"/>
        <end position="172"/>
    </location>
</feature>
<evidence type="ECO:0000256" key="1">
    <source>
        <dbReference type="SAM" id="SignalP"/>
    </source>
</evidence>
<keyword evidence="1" id="KW-0732">Signal</keyword>
<organism evidence="3 4">
    <name type="scientific">Tamaricihabitans halophyticus</name>
    <dbReference type="NCBI Taxonomy" id="1262583"/>
    <lineage>
        <taxon>Bacteria</taxon>
        <taxon>Bacillati</taxon>
        <taxon>Actinomycetota</taxon>
        <taxon>Actinomycetes</taxon>
        <taxon>Pseudonocardiales</taxon>
        <taxon>Pseudonocardiaceae</taxon>
        <taxon>Tamaricihabitans</taxon>
    </lineage>
</organism>
<reference evidence="3 4" key="1">
    <citation type="submission" date="2019-03" db="EMBL/GenBank/DDBJ databases">
        <title>Genomic Encyclopedia of Type Strains, Phase IV (KMG-IV): sequencing the most valuable type-strain genomes for metagenomic binning, comparative biology and taxonomic classification.</title>
        <authorList>
            <person name="Goeker M."/>
        </authorList>
    </citation>
    <scope>NUCLEOTIDE SEQUENCE [LARGE SCALE GENOMIC DNA]</scope>
    <source>
        <strain evidence="3 4">DSM 45765</strain>
    </source>
</reference>
<dbReference type="RefSeq" id="WP_132877932.1">
    <property type="nucleotide sequence ID" value="NZ_SLXQ01000006.1"/>
</dbReference>
<dbReference type="Proteomes" id="UP000294911">
    <property type="component" value="Unassembled WGS sequence"/>
</dbReference>
<protein>
    <submittedName>
        <fullName evidence="3">Uncharacterized protein DUF4232</fullName>
    </submittedName>
</protein>
<dbReference type="OrthoDB" id="485007at2"/>
<name>A0A4R2QQS5_9PSEU</name>
<keyword evidence="4" id="KW-1185">Reference proteome</keyword>
<evidence type="ECO:0000313" key="4">
    <source>
        <dbReference type="Proteomes" id="UP000294911"/>
    </source>
</evidence>
<proteinExistence type="predicted"/>